<feature type="region of interest" description="Disordered" evidence="1">
    <location>
        <begin position="38"/>
        <end position="100"/>
    </location>
</feature>
<name>A0A5M8PX64_9LECA</name>
<reference evidence="2 3" key="1">
    <citation type="submission" date="2019-09" db="EMBL/GenBank/DDBJ databases">
        <title>The hologenome of the rock-dwelling lichen Lasallia pustulata.</title>
        <authorList>
            <person name="Greshake Tzovaras B."/>
            <person name="Segers F."/>
            <person name="Bicker A."/>
            <person name="Dal Grande F."/>
            <person name="Otte J."/>
            <person name="Hankeln T."/>
            <person name="Schmitt I."/>
            <person name="Ebersberger I."/>
        </authorList>
    </citation>
    <scope>NUCLEOTIDE SEQUENCE [LARGE SCALE GENOMIC DNA]</scope>
    <source>
        <strain evidence="2">A1-1</strain>
    </source>
</reference>
<comment type="caution">
    <text evidence="2">The sequence shown here is derived from an EMBL/GenBank/DDBJ whole genome shotgun (WGS) entry which is preliminary data.</text>
</comment>
<dbReference type="Proteomes" id="UP000324767">
    <property type="component" value="Unassembled WGS sequence"/>
</dbReference>
<accession>A0A5M8PX64</accession>
<dbReference type="EMBL" id="VXIT01000003">
    <property type="protein sequence ID" value="KAA6413689.1"/>
    <property type="molecule type" value="Genomic_DNA"/>
</dbReference>
<feature type="compositionally biased region" description="Polar residues" evidence="1">
    <location>
        <begin position="43"/>
        <end position="55"/>
    </location>
</feature>
<feature type="compositionally biased region" description="Low complexity" evidence="1">
    <location>
        <begin position="62"/>
        <end position="72"/>
    </location>
</feature>
<sequence>MLCMADILNAEDRCTFSTEVLLARTMFQQLCEAAAFSADANPRSHSATLTPTPATRTHKRSISTSTNTSSNSGQTMLSVEQPARETAKAATYTNDKGRPNVHAALHHHDMLHGYGLP</sequence>
<evidence type="ECO:0000313" key="2">
    <source>
        <dbReference type="EMBL" id="KAA6413689.1"/>
    </source>
</evidence>
<evidence type="ECO:0000313" key="3">
    <source>
        <dbReference type="Proteomes" id="UP000324767"/>
    </source>
</evidence>
<evidence type="ECO:0000256" key="1">
    <source>
        <dbReference type="SAM" id="MobiDB-lite"/>
    </source>
</evidence>
<proteinExistence type="predicted"/>
<organism evidence="2 3">
    <name type="scientific">Lasallia pustulata</name>
    <dbReference type="NCBI Taxonomy" id="136370"/>
    <lineage>
        <taxon>Eukaryota</taxon>
        <taxon>Fungi</taxon>
        <taxon>Dikarya</taxon>
        <taxon>Ascomycota</taxon>
        <taxon>Pezizomycotina</taxon>
        <taxon>Lecanoromycetes</taxon>
        <taxon>OSLEUM clade</taxon>
        <taxon>Umbilicariomycetidae</taxon>
        <taxon>Umbilicariales</taxon>
        <taxon>Umbilicariaceae</taxon>
        <taxon>Lasallia</taxon>
    </lineage>
</organism>
<gene>
    <name evidence="2" type="ORF">FRX48_02050</name>
</gene>
<protein>
    <submittedName>
        <fullName evidence="2">Uncharacterized protein</fullName>
    </submittedName>
</protein>
<dbReference type="AlphaFoldDB" id="A0A5M8PX64"/>